<gene>
    <name evidence="1" type="ORF">SAMN05444362_1204</name>
</gene>
<dbReference type="RefSeq" id="WP_062184392.1">
    <property type="nucleotide sequence ID" value="NZ_BBXL01000027.1"/>
</dbReference>
<evidence type="ECO:0000313" key="2">
    <source>
        <dbReference type="Proteomes" id="UP000184480"/>
    </source>
</evidence>
<keyword evidence="2" id="KW-1185">Reference proteome</keyword>
<evidence type="ECO:0000313" key="1">
    <source>
        <dbReference type="EMBL" id="SHG28162.1"/>
    </source>
</evidence>
<dbReference type="InterPro" id="IPR025586">
    <property type="entry name" value="PcfJ"/>
</dbReference>
<dbReference type="OrthoDB" id="700137at2"/>
<proteinExistence type="predicted"/>
<dbReference type="EMBL" id="FQUC01000020">
    <property type="protein sequence ID" value="SHG28162.1"/>
    <property type="molecule type" value="Genomic_DNA"/>
</dbReference>
<dbReference type="Pfam" id="PF14284">
    <property type="entry name" value="PcfJ"/>
    <property type="match status" value="1"/>
</dbReference>
<sequence length="417" mass="48654">MKPQNKFQAAVVEASKKLPSITGEQIQWGYQNCIEHTGQRTAKGKITCTECNHIFTGEEGEHTCPNCKTKLKVRTTNKRIFKGCEYLCFITTCRGYQVIRYLMIKCTAKVGSYPEYTHAEVMQRWIAPDGRYCTFAKLRQTMGTMYYDSWIFSTPLELRSEVDAYNRLFPYYYYPKQQLIPELKRTGIKKRHFNQRPFDVYRALLKDNQMETLLKSGQTHLFKAFLSDTSRKLDNYWASIRICIRNGYQIKDATLWFDYIDYLRMFGKDLHNAKYVCPADLHKEHDRYMQKKAKADAQLALEKQLEKEADYREAKARFFGVMFSNGRISVRVLESVQEIIAEGIAMKHCVSSYHSKEDSLILSACIDGKRIETIEISLSQLKIVQCRGKCNKYTKYHNQIIQLVENNISLIGERMAA</sequence>
<name>A0A1M5IIN0_9BACT</name>
<protein>
    <submittedName>
        <fullName evidence="1">PcfJ-like protein</fullName>
    </submittedName>
</protein>
<accession>A0A1M5IIN0</accession>
<dbReference type="STRING" id="1346286.SAMN05444362_1204"/>
<organism evidence="1 2">
    <name type="scientific">Dysgonomonas macrotermitis</name>
    <dbReference type="NCBI Taxonomy" id="1346286"/>
    <lineage>
        <taxon>Bacteria</taxon>
        <taxon>Pseudomonadati</taxon>
        <taxon>Bacteroidota</taxon>
        <taxon>Bacteroidia</taxon>
        <taxon>Bacteroidales</taxon>
        <taxon>Dysgonomonadaceae</taxon>
        <taxon>Dysgonomonas</taxon>
    </lineage>
</organism>
<dbReference type="Proteomes" id="UP000184480">
    <property type="component" value="Unassembled WGS sequence"/>
</dbReference>
<reference evidence="2" key="1">
    <citation type="submission" date="2016-11" db="EMBL/GenBank/DDBJ databases">
        <authorList>
            <person name="Varghese N."/>
            <person name="Submissions S."/>
        </authorList>
    </citation>
    <scope>NUCLEOTIDE SEQUENCE [LARGE SCALE GENOMIC DNA]</scope>
    <source>
        <strain evidence="2">DSM 27370</strain>
    </source>
</reference>
<dbReference type="AlphaFoldDB" id="A0A1M5IIN0"/>